<feature type="domain" description="tRNA ligase kinase" evidence="1">
    <location>
        <begin position="329"/>
        <end position="492"/>
    </location>
</feature>
<dbReference type="SUPFAM" id="SSF52540">
    <property type="entry name" value="P-loop containing nucleoside triphosphate hydrolases"/>
    <property type="match status" value="1"/>
</dbReference>
<comment type="caution">
    <text evidence="2">The sequence shown here is derived from an EMBL/GenBank/DDBJ whole genome shotgun (WGS) entry which is preliminary data.</text>
</comment>
<dbReference type="GO" id="GO:0016874">
    <property type="term" value="F:ligase activity"/>
    <property type="evidence" value="ECO:0007669"/>
    <property type="project" value="UniProtKB-KW"/>
</dbReference>
<reference evidence="2 3" key="1">
    <citation type="submission" date="2024-03" db="EMBL/GenBank/DDBJ databases">
        <title>Genome-scale model development and genomic sequencing of the oleaginous clade Lipomyces.</title>
        <authorList>
            <consortium name="Lawrence Berkeley National Laboratory"/>
            <person name="Czajka J.J."/>
            <person name="Han Y."/>
            <person name="Kim J."/>
            <person name="Mondo S.J."/>
            <person name="Hofstad B.A."/>
            <person name="Robles A."/>
            <person name="Haridas S."/>
            <person name="Riley R."/>
            <person name="LaButti K."/>
            <person name="Pangilinan J."/>
            <person name="Andreopoulos W."/>
            <person name="Lipzen A."/>
            <person name="Yan J."/>
            <person name="Wang M."/>
            <person name="Ng V."/>
            <person name="Grigoriev I.V."/>
            <person name="Spatafora J.W."/>
            <person name="Magnuson J.K."/>
            <person name="Baker S.E."/>
            <person name="Pomraning K.R."/>
        </authorList>
    </citation>
    <scope>NUCLEOTIDE SEQUENCE [LARGE SCALE GENOMIC DNA]</scope>
    <source>
        <strain evidence="2 3">Phaff 52-87</strain>
    </source>
</reference>
<dbReference type="Pfam" id="PF08303">
    <property type="entry name" value="tRNA_lig_kinase"/>
    <property type="match status" value="1"/>
</dbReference>
<keyword evidence="3" id="KW-1185">Reference proteome</keyword>
<keyword evidence="2" id="KW-0436">Ligase</keyword>
<dbReference type="Proteomes" id="UP001498771">
    <property type="component" value="Unassembled WGS sequence"/>
</dbReference>
<keyword evidence="2" id="KW-0808">Transferase</keyword>
<dbReference type="EMBL" id="JBBJBU010000010">
    <property type="protein sequence ID" value="KAK7203902.1"/>
    <property type="molecule type" value="Genomic_DNA"/>
</dbReference>
<accession>A0ABR1F233</accession>
<dbReference type="PANTHER" id="PTHR32004">
    <property type="entry name" value="TRNA LIGASE"/>
    <property type="match status" value="1"/>
</dbReference>
<evidence type="ECO:0000259" key="1">
    <source>
        <dbReference type="Pfam" id="PF08303"/>
    </source>
</evidence>
<dbReference type="RefSeq" id="XP_064766935.1">
    <property type="nucleotide sequence ID" value="XM_064911181.1"/>
</dbReference>
<name>A0ABR1F233_9ASCO</name>
<dbReference type="GO" id="GO:0016301">
    <property type="term" value="F:kinase activity"/>
    <property type="evidence" value="ECO:0007669"/>
    <property type="project" value="UniProtKB-KW"/>
</dbReference>
<gene>
    <name evidence="2" type="ORF">BZA70DRAFT_268824</name>
</gene>
<proteinExistence type="predicted"/>
<dbReference type="PANTHER" id="PTHR32004:SF1">
    <property type="entry name" value="TRNA LIGASE"/>
    <property type="match status" value="1"/>
</dbReference>
<dbReference type="InterPro" id="IPR015966">
    <property type="entry name" value="tRNA_lig_kin_fungi"/>
</dbReference>
<organism evidence="2 3">
    <name type="scientific">Myxozyma melibiosi</name>
    <dbReference type="NCBI Taxonomy" id="54550"/>
    <lineage>
        <taxon>Eukaryota</taxon>
        <taxon>Fungi</taxon>
        <taxon>Dikarya</taxon>
        <taxon>Ascomycota</taxon>
        <taxon>Saccharomycotina</taxon>
        <taxon>Lipomycetes</taxon>
        <taxon>Lipomycetales</taxon>
        <taxon>Lipomycetaceae</taxon>
        <taxon>Myxozyma</taxon>
    </lineage>
</organism>
<protein>
    <submittedName>
        <fullName evidence="2">tRNA ligase kinase domain-containing protein</fullName>
    </submittedName>
</protein>
<keyword evidence="2" id="KW-0418">Kinase</keyword>
<dbReference type="Gene3D" id="3.40.50.300">
    <property type="entry name" value="P-loop containing nucleotide triphosphate hydrolases"/>
    <property type="match status" value="1"/>
</dbReference>
<evidence type="ECO:0000313" key="3">
    <source>
        <dbReference type="Proteomes" id="UP001498771"/>
    </source>
</evidence>
<dbReference type="InterPro" id="IPR027417">
    <property type="entry name" value="P-loop_NTPase"/>
</dbReference>
<evidence type="ECO:0000313" key="2">
    <source>
        <dbReference type="EMBL" id="KAK7203902.1"/>
    </source>
</evidence>
<sequence>MDCIDATSSTGISTIDLVLDAYTQVHEFKEGTTAKTWIEHNTKGPYLVQRKPSQSALLVLSGLSDGKLDIRGQASAAADLGAYCTAAEKLIAKGLASVGFDSLNVAAALSSLDAFAVAEVCEFAEANELVFKLYILGVHSISSGTAFQTEAVASLTKTFGLCRPTIIPDCTQLRRHLHRSSVLDPSGTDITTIRCTAVAPSAPHLSTITFNNEVEEPFMMYRAWHLATKQMLRHQPVQITTHKRVTVRYLSFAQKFFRNKADFSVQYLNDRGVRKVQELFLAECGMTSAQMIDAEPKDETDDEMVLNMDITSTGSSNLIDAEPPKTKYILVPIATLGCGKTTIALALTKLLGWGHVQNDDIPKRGGGAGLRFCEAVKSSLASRQVVFADRNNHMKREREQFMTDMRNLMPRTDLQFIAIYFDHTSGSGKRGVRAVTVQRVLARGDNHQTVRVGAIGEQKVAKIMDGFLHRFQPLNMQHAPDSRFNYAVTLDVDSSLQLSLMNIIYCVKQKYPEIMLESPSQDEVLAAAQSVLGNRPAAGSFQTSPPRRRQQALLSSFQRKETSAATGLATYFALKITDPTALLAQIDTLLPSGDHFIWKKMITSASSPTLVFLRREKAVAHRALWDALSTMITAEGVDKLTADVVIRGIAWTETCVWAAAYIEWHANPINELLPLRGVLFPIVLGSTGDVAETDLGVGAALEEKFQSSSSYEFGEELRISGLRVHAGM</sequence>
<dbReference type="GeneID" id="90036693"/>